<dbReference type="SUPFAM" id="SSF56112">
    <property type="entry name" value="Protein kinase-like (PK-like)"/>
    <property type="match status" value="1"/>
</dbReference>
<dbReference type="EMBL" id="MN740995">
    <property type="protein sequence ID" value="QHU22086.1"/>
    <property type="molecule type" value="Genomic_DNA"/>
</dbReference>
<dbReference type="Pfam" id="PF00069">
    <property type="entry name" value="Pkinase"/>
    <property type="match status" value="1"/>
</dbReference>
<dbReference type="SMART" id="SM00220">
    <property type="entry name" value="S_TKc"/>
    <property type="match status" value="1"/>
</dbReference>
<evidence type="ECO:0000259" key="1">
    <source>
        <dbReference type="PROSITE" id="PS50011"/>
    </source>
</evidence>
<name>A0A6C0KY88_9ZZZZ</name>
<dbReference type="PANTHER" id="PTHR44167">
    <property type="entry name" value="OVARIAN-SPECIFIC SERINE/THREONINE-PROTEIN KINASE LOK-RELATED"/>
    <property type="match status" value="1"/>
</dbReference>
<dbReference type="PANTHER" id="PTHR44167:SF24">
    <property type="entry name" value="SERINE_THREONINE-PROTEIN KINASE CHK2"/>
    <property type="match status" value="1"/>
</dbReference>
<dbReference type="InterPro" id="IPR000719">
    <property type="entry name" value="Prot_kinase_dom"/>
</dbReference>
<proteinExistence type="predicted"/>
<protein>
    <recommendedName>
        <fullName evidence="1">Protein kinase domain-containing protein</fullName>
    </recommendedName>
</protein>
<sequence>MGQQTRKRKQKAGKFVGRGAYGCGFAPSLRCAGDTKPGEFSKLLESKEAAGEYAIRTLLEPIDPTQIFFLYPLKLCKPSRNLDPLMNRNTTFKNLKKCNIVSIDNADARLIFYQNGGPDLSTIEKLPPQDYADFFVELSQILQGLRLLHSNHICHLDIKRENLVVKPRSGSFHFRYIDFGFAVNTAIPFVPKKVYTNNYYIWPSEMRHINNLTGDRIPDFNKIKDAVGTDANLLREYLLQKVDVYSLGRLLFSILKNLIGLSISSENILFLTDNNVEFIPPVASLDWFMDLKFYILFPYIRLVKAMMDPSPFKRITAERAFFEYGLLRPQFRRLFTKENLQTHLSAVRPNLKRGFMNMVSGFVGPRATAKVRPL</sequence>
<dbReference type="PROSITE" id="PS00108">
    <property type="entry name" value="PROTEIN_KINASE_ST"/>
    <property type="match status" value="1"/>
</dbReference>
<dbReference type="InterPro" id="IPR011009">
    <property type="entry name" value="Kinase-like_dom_sf"/>
</dbReference>
<accession>A0A6C0KY88</accession>
<dbReference type="AlphaFoldDB" id="A0A6C0KY88"/>
<dbReference type="GO" id="GO:0005524">
    <property type="term" value="F:ATP binding"/>
    <property type="evidence" value="ECO:0007669"/>
    <property type="project" value="InterPro"/>
</dbReference>
<feature type="domain" description="Protein kinase" evidence="1">
    <location>
        <begin position="10"/>
        <end position="327"/>
    </location>
</feature>
<dbReference type="PROSITE" id="PS50011">
    <property type="entry name" value="PROTEIN_KINASE_DOM"/>
    <property type="match status" value="1"/>
</dbReference>
<dbReference type="InterPro" id="IPR008271">
    <property type="entry name" value="Ser/Thr_kinase_AS"/>
</dbReference>
<dbReference type="GO" id="GO:0005737">
    <property type="term" value="C:cytoplasm"/>
    <property type="evidence" value="ECO:0007669"/>
    <property type="project" value="TreeGrafter"/>
</dbReference>
<dbReference type="GO" id="GO:0005634">
    <property type="term" value="C:nucleus"/>
    <property type="evidence" value="ECO:0007669"/>
    <property type="project" value="TreeGrafter"/>
</dbReference>
<dbReference type="GO" id="GO:0044773">
    <property type="term" value="P:mitotic DNA damage checkpoint signaling"/>
    <property type="evidence" value="ECO:0007669"/>
    <property type="project" value="TreeGrafter"/>
</dbReference>
<organism evidence="2">
    <name type="scientific">viral metagenome</name>
    <dbReference type="NCBI Taxonomy" id="1070528"/>
    <lineage>
        <taxon>unclassified sequences</taxon>
        <taxon>metagenomes</taxon>
        <taxon>organismal metagenomes</taxon>
    </lineage>
</organism>
<evidence type="ECO:0000313" key="2">
    <source>
        <dbReference type="EMBL" id="QHU22086.1"/>
    </source>
</evidence>
<dbReference type="Gene3D" id="1.10.510.10">
    <property type="entry name" value="Transferase(Phosphotransferase) domain 1"/>
    <property type="match status" value="1"/>
</dbReference>
<reference evidence="2" key="1">
    <citation type="journal article" date="2020" name="Nature">
        <title>Giant virus diversity and host interactions through global metagenomics.</title>
        <authorList>
            <person name="Schulz F."/>
            <person name="Roux S."/>
            <person name="Paez-Espino D."/>
            <person name="Jungbluth S."/>
            <person name="Walsh D.A."/>
            <person name="Denef V.J."/>
            <person name="McMahon K.D."/>
            <person name="Konstantinidis K.T."/>
            <person name="Eloe-Fadrosh E.A."/>
            <person name="Kyrpides N.C."/>
            <person name="Woyke T."/>
        </authorList>
    </citation>
    <scope>NUCLEOTIDE SEQUENCE</scope>
    <source>
        <strain evidence="2">GVMAG-S-3300013286-35</strain>
    </source>
</reference>
<dbReference type="GO" id="GO:0004674">
    <property type="term" value="F:protein serine/threonine kinase activity"/>
    <property type="evidence" value="ECO:0007669"/>
    <property type="project" value="TreeGrafter"/>
</dbReference>